<sequence length="185" mass="21058">MPHVQFNAQVVDTTCGIVWYVCCPGFDSLYVAYHSSVQARASEKNTAKKYTKLRRVYVALLLGTMVFQVAMTFWAKSFTTWFIAGALCQNLLNYVCYSFILRNTALGYPPSSYSYVQDILYINVVVQVLSSFHIAFAYIYLIIPLYALYRVTCLLMTSNFFSNPGTVPTTTTTRTPSNKKSFRTR</sequence>
<keyword evidence="1" id="KW-0472">Membrane</keyword>
<dbReference type="InterPro" id="IPR008506">
    <property type="entry name" value="SND2/TMEM208"/>
</dbReference>
<organism evidence="2">
    <name type="scientific">Lygus hesperus</name>
    <name type="common">Western plant bug</name>
    <dbReference type="NCBI Taxonomy" id="30085"/>
    <lineage>
        <taxon>Eukaryota</taxon>
        <taxon>Metazoa</taxon>
        <taxon>Ecdysozoa</taxon>
        <taxon>Arthropoda</taxon>
        <taxon>Hexapoda</taxon>
        <taxon>Insecta</taxon>
        <taxon>Pterygota</taxon>
        <taxon>Neoptera</taxon>
        <taxon>Paraneoptera</taxon>
        <taxon>Hemiptera</taxon>
        <taxon>Heteroptera</taxon>
        <taxon>Panheteroptera</taxon>
        <taxon>Cimicomorpha</taxon>
        <taxon>Miridae</taxon>
        <taxon>Mirini</taxon>
        <taxon>Lygus</taxon>
    </lineage>
</organism>
<dbReference type="EMBL" id="GBHO01017932">
    <property type="protein sequence ID" value="JAG25672.1"/>
    <property type="molecule type" value="Transcribed_RNA"/>
</dbReference>
<reference evidence="2" key="2">
    <citation type="submission" date="2014-07" db="EMBL/GenBank/DDBJ databases">
        <authorList>
            <person name="Hull J."/>
        </authorList>
    </citation>
    <scope>NUCLEOTIDE SEQUENCE</scope>
</reference>
<name>A0A0A9XY08_LYGHE</name>
<evidence type="ECO:0000313" key="2">
    <source>
        <dbReference type="EMBL" id="JAG25672.1"/>
    </source>
</evidence>
<dbReference type="AlphaFoldDB" id="A0A0A9XY08"/>
<reference evidence="2" key="1">
    <citation type="journal article" date="2014" name="PLoS ONE">
        <title>Transcriptome-Based Identification of ABC Transporters in the Western Tarnished Plant Bug Lygus hesperus.</title>
        <authorList>
            <person name="Hull J.J."/>
            <person name="Chaney K."/>
            <person name="Geib S.M."/>
            <person name="Fabrick J.A."/>
            <person name="Brent C.S."/>
            <person name="Walsh D."/>
            <person name="Lavine L.C."/>
        </authorList>
    </citation>
    <scope>NUCLEOTIDE SEQUENCE</scope>
</reference>
<feature type="transmembrane region" description="Helical" evidence="1">
    <location>
        <begin position="120"/>
        <end position="149"/>
    </location>
</feature>
<keyword evidence="1" id="KW-1133">Transmembrane helix</keyword>
<protein>
    <submittedName>
        <fullName evidence="2">Uncharacterized protein</fullName>
    </submittedName>
</protein>
<accession>A0A0A9XY08</accession>
<gene>
    <name evidence="2" type="ORF">CM83_28047</name>
</gene>
<feature type="transmembrane region" description="Helical" evidence="1">
    <location>
        <begin position="56"/>
        <end position="75"/>
    </location>
</feature>
<evidence type="ECO:0000256" key="1">
    <source>
        <dbReference type="SAM" id="Phobius"/>
    </source>
</evidence>
<dbReference type="Pfam" id="PF05620">
    <property type="entry name" value="TMEM208_SND2"/>
    <property type="match status" value="1"/>
</dbReference>
<proteinExistence type="predicted"/>
<keyword evidence="1" id="KW-0812">Transmembrane</keyword>
<feature type="transmembrane region" description="Helical" evidence="1">
    <location>
        <begin position="81"/>
        <end position="100"/>
    </location>
</feature>